<proteinExistence type="predicted"/>
<reference evidence="3 4" key="1">
    <citation type="submission" date="2019-06" db="EMBL/GenBank/DDBJ databases">
        <title>Aeromicrobium sp. nov., isolated from a maize field.</title>
        <authorList>
            <person name="Lin S.-Y."/>
            <person name="Tsai C.-F."/>
            <person name="Young C.-C."/>
        </authorList>
    </citation>
    <scope>NUCLEOTIDE SEQUENCE [LARGE SCALE GENOMIC DNA]</scope>
    <source>
        <strain evidence="3 4">CC-CFT486</strain>
    </source>
</reference>
<feature type="transmembrane region" description="Helical" evidence="2">
    <location>
        <begin position="169"/>
        <end position="187"/>
    </location>
</feature>
<evidence type="ECO:0000256" key="2">
    <source>
        <dbReference type="SAM" id="Phobius"/>
    </source>
</evidence>
<feature type="transmembrane region" description="Helical" evidence="2">
    <location>
        <begin position="136"/>
        <end position="157"/>
    </location>
</feature>
<dbReference type="Proteomes" id="UP000321571">
    <property type="component" value="Unassembled WGS sequence"/>
</dbReference>
<keyword evidence="2" id="KW-0812">Transmembrane</keyword>
<feature type="transmembrane region" description="Helical" evidence="2">
    <location>
        <begin position="193"/>
        <end position="210"/>
    </location>
</feature>
<comment type="caution">
    <text evidence="3">The sequence shown here is derived from an EMBL/GenBank/DDBJ whole genome shotgun (WGS) entry which is preliminary data.</text>
</comment>
<evidence type="ECO:0000256" key="1">
    <source>
        <dbReference type="SAM" id="MobiDB-lite"/>
    </source>
</evidence>
<keyword evidence="2" id="KW-0472">Membrane</keyword>
<feature type="transmembrane region" description="Helical" evidence="2">
    <location>
        <begin position="99"/>
        <end position="124"/>
    </location>
</feature>
<protein>
    <submittedName>
        <fullName evidence="3">Uncharacterized protein</fullName>
    </submittedName>
</protein>
<dbReference type="EMBL" id="VDUX01000004">
    <property type="protein sequence ID" value="TXL60653.1"/>
    <property type="molecule type" value="Genomic_DNA"/>
</dbReference>
<feature type="region of interest" description="Disordered" evidence="1">
    <location>
        <begin position="23"/>
        <end position="50"/>
    </location>
</feature>
<dbReference type="InterPro" id="IPR036259">
    <property type="entry name" value="MFS_trans_sf"/>
</dbReference>
<dbReference type="Gene3D" id="1.20.1250.20">
    <property type="entry name" value="MFS general substrate transporter like domains"/>
    <property type="match status" value="1"/>
</dbReference>
<organism evidence="3 4">
    <name type="scientific">Aeromicrobium terrae</name>
    <dbReference type="NCBI Taxonomy" id="2498846"/>
    <lineage>
        <taxon>Bacteria</taxon>
        <taxon>Bacillati</taxon>
        <taxon>Actinomycetota</taxon>
        <taxon>Actinomycetes</taxon>
        <taxon>Propionibacteriales</taxon>
        <taxon>Nocardioidaceae</taxon>
        <taxon>Aeromicrobium</taxon>
    </lineage>
</organism>
<gene>
    <name evidence="3" type="ORF">FHP06_09465</name>
</gene>
<evidence type="ECO:0000313" key="3">
    <source>
        <dbReference type="EMBL" id="TXL60653.1"/>
    </source>
</evidence>
<keyword evidence="4" id="KW-1185">Reference proteome</keyword>
<sequence length="225" mass="23834">MVEEPRPTKKVVKKVVKKTVVRPASTISTGTRPAPPKATAAAPPKKTVKRPSIDLSSVRTRGAGAAHGVTDRLLDARDVVRDGLANGWDALRRLRLPHLVGWQAALISGLFVGLVAVLLGWASAELFTATRGTSSGGGWGGLALVVVAFVAFFLGELLLDGFGVEQPRLTSFLGVVLVFVVILIAFLEPAQSQAAWILLPVLGALMFAAAERLVTFAVNQPTEQR</sequence>
<accession>A0A5C8NJN7</accession>
<evidence type="ECO:0000313" key="4">
    <source>
        <dbReference type="Proteomes" id="UP000321571"/>
    </source>
</evidence>
<keyword evidence="2" id="KW-1133">Transmembrane helix</keyword>
<name>A0A5C8NJN7_9ACTN</name>
<dbReference type="AlphaFoldDB" id="A0A5C8NJN7"/>
<dbReference type="RefSeq" id="WP_147686145.1">
    <property type="nucleotide sequence ID" value="NZ_VDUX01000004.1"/>
</dbReference>